<accession>A0A8B8C302</accession>
<dbReference type="GO" id="GO:0005634">
    <property type="term" value="C:nucleus"/>
    <property type="evidence" value="ECO:0007669"/>
    <property type="project" value="TreeGrafter"/>
</dbReference>
<dbReference type="InterPro" id="IPR001005">
    <property type="entry name" value="SANT/Myb"/>
</dbReference>
<evidence type="ECO:0000313" key="3">
    <source>
        <dbReference type="Proteomes" id="UP000694844"/>
    </source>
</evidence>
<dbReference type="PROSITE" id="PS50090">
    <property type="entry name" value="MYB_LIKE"/>
    <property type="match status" value="1"/>
</dbReference>
<protein>
    <submittedName>
        <fullName evidence="4">Myb/SANT-like DNA-binding domain-containing protein 4 isoform X1</fullName>
    </submittedName>
</protein>
<feature type="compositionally biased region" description="Polar residues" evidence="1">
    <location>
        <begin position="119"/>
        <end position="128"/>
    </location>
</feature>
<dbReference type="GeneID" id="111115135"/>
<reference evidence="4" key="1">
    <citation type="submission" date="2025-08" db="UniProtKB">
        <authorList>
            <consortium name="RefSeq"/>
        </authorList>
    </citation>
    <scope>IDENTIFICATION</scope>
    <source>
        <tissue evidence="4">Whole sample</tissue>
    </source>
</reference>
<dbReference type="PANTHER" id="PTHR23098">
    <property type="entry name" value="AGAP001331-PA-RELATED"/>
    <property type="match status" value="1"/>
</dbReference>
<dbReference type="Gene3D" id="1.10.10.60">
    <property type="entry name" value="Homeodomain-like"/>
    <property type="match status" value="1"/>
</dbReference>
<feature type="compositionally biased region" description="Polar residues" evidence="1">
    <location>
        <begin position="176"/>
        <end position="189"/>
    </location>
</feature>
<feature type="domain" description="Myb-like" evidence="2">
    <location>
        <begin position="3"/>
        <end position="79"/>
    </location>
</feature>
<evidence type="ECO:0000313" key="4">
    <source>
        <dbReference type="RefSeq" id="XP_022309469.1"/>
    </source>
</evidence>
<feature type="region of interest" description="Disordered" evidence="1">
    <location>
        <begin position="79"/>
        <end position="130"/>
    </location>
</feature>
<dbReference type="Proteomes" id="UP000694844">
    <property type="component" value="Chromosome 9"/>
</dbReference>
<feature type="region of interest" description="Disordered" evidence="1">
    <location>
        <begin position="176"/>
        <end position="196"/>
    </location>
</feature>
<keyword evidence="3" id="KW-1185">Reference proteome</keyword>
<dbReference type="AlphaFoldDB" id="A0A8B8C302"/>
<gene>
    <name evidence="4" type="primary">LOC111115135</name>
</gene>
<sequence>MTEKTTRKPNWTEREELILIEAIRVREDRLFGKMRGVGGTKNSKIKELAWEEVAAVVNANSYTTQRSVEEVKKKYSNIKHKAAKEKSDPLRRSVTAGGGPYPPSPPPVKLELLSDTEDSSTPSGLSSRPDTEEVILGTVPEMQNQPAIETCIPSTSASGVSPVDDIEINRSTTDIVNPQLPTSISPQNASKRRKTVEEDEILTLRAEREKYIQEAEFYRVKTLYVKLKIQQMKTKTDSEF</sequence>
<dbReference type="RefSeq" id="XP_022309469.1">
    <property type="nucleotide sequence ID" value="XM_022453761.1"/>
</dbReference>
<evidence type="ECO:0000256" key="1">
    <source>
        <dbReference type="SAM" id="MobiDB-lite"/>
    </source>
</evidence>
<proteinExistence type="predicted"/>
<dbReference type="Pfam" id="PF13873">
    <property type="entry name" value="Myb_DNA-bind_5"/>
    <property type="match status" value="1"/>
</dbReference>
<evidence type="ECO:0000259" key="2">
    <source>
        <dbReference type="PROSITE" id="PS50090"/>
    </source>
</evidence>
<dbReference type="OrthoDB" id="6115215at2759"/>
<dbReference type="SMART" id="SM00717">
    <property type="entry name" value="SANT"/>
    <property type="match status" value="1"/>
</dbReference>
<organism evidence="3 4">
    <name type="scientific">Crassostrea virginica</name>
    <name type="common">Eastern oyster</name>
    <dbReference type="NCBI Taxonomy" id="6565"/>
    <lineage>
        <taxon>Eukaryota</taxon>
        <taxon>Metazoa</taxon>
        <taxon>Spiralia</taxon>
        <taxon>Lophotrochozoa</taxon>
        <taxon>Mollusca</taxon>
        <taxon>Bivalvia</taxon>
        <taxon>Autobranchia</taxon>
        <taxon>Pteriomorphia</taxon>
        <taxon>Ostreida</taxon>
        <taxon>Ostreoidea</taxon>
        <taxon>Ostreidae</taxon>
        <taxon>Crassostrea</taxon>
    </lineage>
</organism>
<name>A0A8B8C302_CRAVI</name>
<dbReference type="PANTHER" id="PTHR23098:SF16">
    <property type="entry name" value="REGULATORY PROTEIN ZESTE"/>
    <property type="match status" value="1"/>
</dbReference>
<dbReference type="InterPro" id="IPR028002">
    <property type="entry name" value="Myb_DNA-bind_5"/>
</dbReference>
<dbReference type="KEGG" id="cvn:111115135"/>